<keyword evidence="3" id="KW-0238">DNA-binding</keyword>
<evidence type="ECO:0000256" key="1">
    <source>
        <dbReference type="ARBA" id="ARBA00022473"/>
    </source>
</evidence>
<dbReference type="EMBL" id="JANPWB010000006">
    <property type="protein sequence ID" value="KAJ1180015.1"/>
    <property type="molecule type" value="Genomic_DNA"/>
</dbReference>
<dbReference type="GO" id="GO:0003007">
    <property type="term" value="P:heart morphogenesis"/>
    <property type="evidence" value="ECO:0007669"/>
    <property type="project" value="TreeGrafter"/>
</dbReference>
<keyword evidence="9" id="KW-1185">Reference proteome</keyword>
<dbReference type="InterPro" id="IPR040259">
    <property type="entry name" value="Mesogenin/MesP"/>
</dbReference>
<dbReference type="Pfam" id="PF00010">
    <property type="entry name" value="HLH"/>
    <property type="match status" value="1"/>
</dbReference>
<proteinExistence type="predicted"/>
<keyword evidence="4" id="KW-0804">Transcription</keyword>
<dbReference type="InterPro" id="IPR011598">
    <property type="entry name" value="bHLH_dom"/>
</dbReference>
<protein>
    <recommendedName>
        <fullName evidence="7">BHLH domain-containing protein</fullName>
    </recommendedName>
</protein>
<evidence type="ECO:0000256" key="4">
    <source>
        <dbReference type="ARBA" id="ARBA00023163"/>
    </source>
</evidence>
<dbReference type="InterPro" id="IPR036638">
    <property type="entry name" value="HLH_DNA-bd_sf"/>
</dbReference>
<organism evidence="8 9">
    <name type="scientific">Pleurodeles waltl</name>
    <name type="common">Iberian ribbed newt</name>
    <dbReference type="NCBI Taxonomy" id="8319"/>
    <lineage>
        <taxon>Eukaryota</taxon>
        <taxon>Metazoa</taxon>
        <taxon>Chordata</taxon>
        <taxon>Craniata</taxon>
        <taxon>Vertebrata</taxon>
        <taxon>Euteleostomi</taxon>
        <taxon>Amphibia</taxon>
        <taxon>Batrachia</taxon>
        <taxon>Caudata</taxon>
        <taxon>Salamandroidea</taxon>
        <taxon>Salamandridae</taxon>
        <taxon>Pleurodelinae</taxon>
        <taxon>Pleurodeles</taxon>
    </lineage>
</organism>
<dbReference type="PROSITE" id="PS50888">
    <property type="entry name" value="BHLH"/>
    <property type="match status" value="1"/>
</dbReference>
<dbReference type="PANTHER" id="PTHR20937:SF6">
    <property type="entry name" value="MESODERM POSTERIOR PROTEIN 1"/>
    <property type="match status" value="1"/>
</dbReference>
<dbReference type="AlphaFoldDB" id="A0AAV7TUV9"/>
<name>A0AAV7TUV9_PLEWA</name>
<accession>A0AAV7TUV9</accession>
<dbReference type="GO" id="GO:0000981">
    <property type="term" value="F:DNA-binding transcription factor activity, RNA polymerase II-specific"/>
    <property type="evidence" value="ECO:0007669"/>
    <property type="project" value="TreeGrafter"/>
</dbReference>
<dbReference type="GO" id="GO:0000978">
    <property type="term" value="F:RNA polymerase II cis-regulatory region sequence-specific DNA binding"/>
    <property type="evidence" value="ECO:0007669"/>
    <property type="project" value="TreeGrafter"/>
</dbReference>
<feature type="region of interest" description="Disordered" evidence="6">
    <location>
        <begin position="73"/>
        <end position="106"/>
    </location>
</feature>
<dbReference type="Proteomes" id="UP001066276">
    <property type="component" value="Chromosome 3_2"/>
</dbReference>
<feature type="domain" description="BHLH" evidence="7">
    <location>
        <begin position="95"/>
        <end position="149"/>
    </location>
</feature>
<evidence type="ECO:0000256" key="2">
    <source>
        <dbReference type="ARBA" id="ARBA00023015"/>
    </source>
</evidence>
<comment type="caution">
    <text evidence="8">The sequence shown here is derived from an EMBL/GenBank/DDBJ whole genome shotgun (WGS) entry which is preliminary data.</text>
</comment>
<sequence length="391" mass="43106">MDFSQASQLRPCDYLLPVDCKLQPQLSYPDSEGYSSLSPASSTDSYGLSPPYVQFTFPTEVYGGFCQPAPDMPRCGLRPPQLPKDRKGKSRVAGSQRYSASEREKMRMRNLSKALQGLRRYLPPSVAPAGKSLTKIETLQLTIRYISHLSELLGLSEEDLAQRKQAQVRRCNLCPEGLGCSQAMAHQACAPATIADSLRNIGPCHPPPYCQERPGQADSWFNSSCYSERIATSQQHQTEPQLASPPYGETSTLLGMSPQPYLASSGCGEMRTLPVTCMQSPLSSPECGEIRPSAFQHAARPPLSHHYPSYPHLPGDELRSAADLQKEQPMDSNMLPFFPGDVSAPGTPEELELNLEDLPSPASPDFGFYQDILEEMCSQQPDDDRWTSLQS</sequence>
<evidence type="ECO:0000259" key="7">
    <source>
        <dbReference type="PROSITE" id="PS50888"/>
    </source>
</evidence>
<keyword evidence="1" id="KW-0217">Developmental protein</keyword>
<dbReference type="SMART" id="SM00353">
    <property type="entry name" value="HLH"/>
    <property type="match status" value="1"/>
</dbReference>
<dbReference type="PANTHER" id="PTHR20937">
    <property type="entry name" value="IP14615P"/>
    <property type="match status" value="1"/>
</dbReference>
<dbReference type="GO" id="GO:0046983">
    <property type="term" value="F:protein dimerization activity"/>
    <property type="evidence" value="ECO:0007669"/>
    <property type="project" value="InterPro"/>
</dbReference>
<gene>
    <name evidence="8" type="ORF">NDU88_005243</name>
</gene>
<dbReference type="GO" id="GO:0001707">
    <property type="term" value="P:mesoderm formation"/>
    <property type="evidence" value="ECO:0007669"/>
    <property type="project" value="TreeGrafter"/>
</dbReference>
<keyword evidence="5" id="KW-0539">Nucleus</keyword>
<keyword evidence="2" id="KW-0805">Transcription regulation</keyword>
<dbReference type="Gene3D" id="4.10.280.10">
    <property type="entry name" value="Helix-loop-helix DNA-binding domain"/>
    <property type="match status" value="1"/>
</dbReference>
<evidence type="ECO:0000256" key="3">
    <source>
        <dbReference type="ARBA" id="ARBA00023125"/>
    </source>
</evidence>
<dbReference type="CDD" id="cd18938">
    <property type="entry name" value="bHLH_TS_Mesp"/>
    <property type="match status" value="1"/>
</dbReference>
<evidence type="ECO:0000313" key="8">
    <source>
        <dbReference type="EMBL" id="KAJ1180015.1"/>
    </source>
</evidence>
<evidence type="ECO:0000256" key="6">
    <source>
        <dbReference type="SAM" id="MobiDB-lite"/>
    </source>
</evidence>
<dbReference type="GO" id="GO:0005634">
    <property type="term" value="C:nucleus"/>
    <property type="evidence" value="ECO:0007669"/>
    <property type="project" value="TreeGrafter"/>
</dbReference>
<reference evidence="8" key="1">
    <citation type="journal article" date="2022" name="bioRxiv">
        <title>Sequencing and chromosome-scale assembly of the giantPleurodeles waltlgenome.</title>
        <authorList>
            <person name="Brown T."/>
            <person name="Elewa A."/>
            <person name="Iarovenko S."/>
            <person name="Subramanian E."/>
            <person name="Araus A.J."/>
            <person name="Petzold A."/>
            <person name="Susuki M."/>
            <person name="Suzuki K.-i.T."/>
            <person name="Hayashi T."/>
            <person name="Toyoda A."/>
            <person name="Oliveira C."/>
            <person name="Osipova E."/>
            <person name="Leigh N.D."/>
            <person name="Simon A."/>
            <person name="Yun M.H."/>
        </authorList>
    </citation>
    <scope>NUCLEOTIDE SEQUENCE</scope>
    <source>
        <strain evidence="8">20211129_DDA</strain>
        <tissue evidence="8">Liver</tissue>
    </source>
</reference>
<evidence type="ECO:0000256" key="5">
    <source>
        <dbReference type="ARBA" id="ARBA00023242"/>
    </source>
</evidence>
<dbReference type="SUPFAM" id="SSF47459">
    <property type="entry name" value="HLH, helix-loop-helix DNA-binding domain"/>
    <property type="match status" value="1"/>
</dbReference>
<dbReference type="GO" id="GO:0032525">
    <property type="term" value="P:somite rostral/caudal axis specification"/>
    <property type="evidence" value="ECO:0007669"/>
    <property type="project" value="TreeGrafter"/>
</dbReference>
<evidence type="ECO:0000313" key="9">
    <source>
        <dbReference type="Proteomes" id="UP001066276"/>
    </source>
</evidence>